<dbReference type="Proteomes" id="UP000223968">
    <property type="component" value="Unassembled WGS sequence"/>
</dbReference>
<reference evidence="2 3" key="1">
    <citation type="submission" date="2017-10" db="EMBL/GenBank/DDBJ databases">
        <title>Comparative genomics in systemic dimorphic fungi from Ajellomycetaceae.</title>
        <authorList>
            <person name="Munoz J.F."/>
            <person name="Mcewen J.G."/>
            <person name="Clay O.K."/>
            <person name="Cuomo C.A."/>
        </authorList>
    </citation>
    <scope>NUCLEOTIDE SEQUENCE [LARGE SCALE GENOMIC DNA]</scope>
    <source>
        <strain evidence="2 3">UAMH5409</strain>
    </source>
</reference>
<protein>
    <submittedName>
        <fullName evidence="2">Uncharacterized protein</fullName>
    </submittedName>
</protein>
<proteinExistence type="predicted"/>
<evidence type="ECO:0000256" key="1">
    <source>
        <dbReference type="SAM" id="MobiDB-lite"/>
    </source>
</evidence>
<comment type="caution">
    <text evidence="2">The sequence shown here is derived from an EMBL/GenBank/DDBJ whole genome shotgun (WGS) entry which is preliminary data.</text>
</comment>
<gene>
    <name evidence="2" type="ORF">AJ79_02565</name>
</gene>
<feature type="region of interest" description="Disordered" evidence="1">
    <location>
        <begin position="1"/>
        <end position="21"/>
    </location>
</feature>
<sequence length="403" mass="45800">MRLRSAGKIEPTNPDPAKRPATVDDMIKWLWQDGFYRGEVGWSAEWDPEGIFGPQTSKPYVIGMSNKPDNIHQQSKPGDCMGIDARFYKADGGPAQQTREQSDLGGYADIAAGFRESDRDIAYQNYVKKMLKIHKRLLPEALKEIDQQLLRAGVPDAEVKSLTKGRATDAYKKLARLDEGTGKCKPSTRIRFRVMSDLLPGDWMTFDIYLPRNCRLWKFEDAMLRHGLVMDWNQPSATLDARPDEATQTQGNLQSGAEPNVLVKKPGCNRKVWSYKIIEGDNGDVGNKDLEGWKALCDEGDFAEFMQILLTDELKHPKTVFVCHETTLLAGKKEQEKPVENRLNDPEFESFNWDEELDDCDMAESTILNTPLGPCIPIPDDFDWTKVKDGKVTGWEKYFERQN</sequence>
<dbReference type="OrthoDB" id="4186463at2759"/>
<dbReference type="STRING" id="1447875.A0A2B7Y1P3"/>
<dbReference type="EMBL" id="PDNB01000027">
    <property type="protein sequence ID" value="PGH15200.1"/>
    <property type="molecule type" value="Genomic_DNA"/>
</dbReference>
<name>A0A2B7Y1P3_9EURO</name>
<organism evidence="2 3">
    <name type="scientific">Helicocarpus griseus UAMH5409</name>
    <dbReference type="NCBI Taxonomy" id="1447875"/>
    <lineage>
        <taxon>Eukaryota</taxon>
        <taxon>Fungi</taxon>
        <taxon>Dikarya</taxon>
        <taxon>Ascomycota</taxon>
        <taxon>Pezizomycotina</taxon>
        <taxon>Eurotiomycetes</taxon>
        <taxon>Eurotiomycetidae</taxon>
        <taxon>Onygenales</taxon>
        <taxon>Ajellomycetaceae</taxon>
        <taxon>Helicocarpus</taxon>
    </lineage>
</organism>
<dbReference type="AlphaFoldDB" id="A0A2B7Y1P3"/>
<evidence type="ECO:0000313" key="3">
    <source>
        <dbReference type="Proteomes" id="UP000223968"/>
    </source>
</evidence>
<accession>A0A2B7Y1P3</accession>
<keyword evidence="3" id="KW-1185">Reference proteome</keyword>
<evidence type="ECO:0000313" key="2">
    <source>
        <dbReference type="EMBL" id="PGH15200.1"/>
    </source>
</evidence>